<dbReference type="STRING" id="442562.Rumeso_02931"/>
<evidence type="ECO:0000256" key="5">
    <source>
        <dbReference type="ARBA" id="ARBA00023136"/>
    </source>
</evidence>
<keyword evidence="5 6" id="KW-0472">Membrane</keyword>
<comment type="subcellular location">
    <subcellularLocation>
        <location evidence="1">Cell membrane</location>
        <topology evidence="1">Multi-pass membrane protein</topology>
    </subcellularLocation>
</comment>
<evidence type="ECO:0000256" key="1">
    <source>
        <dbReference type="ARBA" id="ARBA00004651"/>
    </source>
</evidence>
<dbReference type="EMBL" id="AOSK01000078">
    <property type="protein sequence ID" value="EYD75504.1"/>
    <property type="molecule type" value="Genomic_DNA"/>
</dbReference>
<dbReference type="AlphaFoldDB" id="A0A017HP08"/>
<evidence type="ECO:0000256" key="6">
    <source>
        <dbReference type="SAM" id="Phobius"/>
    </source>
</evidence>
<reference evidence="7 8" key="1">
    <citation type="submission" date="2013-02" db="EMBL/GenBank/DDBJ databases">
        <authorList>
            <person name="Fiebig A."/>
            <person name="Goeker M."/>
            <person name="Klenk H.-P.P."/>
        </authorList>
    </citation>
    <scope>NUCLEOTIDE SEQUENCE [LARGE SCALE GENOMIC DNA]</scope>
    <source>
        <strain evidence="7 8">DSM 19309</strain>
    </source>
</reference>
<evidence type="ECO:0000256" key="2">
    <source>
        <dbReference type="ARBA" id="ARBA00022475"/>
    </source>
</evidence>
<feature type="transmembrane region" description="Helical" evidence="6">
    <location>
        <begin position="301"/>
        <end position="334"/>
    </location>
</feature>
<gene>
    <name evidence="7" type="ORF">Rumeso_02931</name>
</gene>
<keyword evidence="4 6" id="KW-1133">Transmembrane helix</keyword>
<feature type="transmembrane region" description="Helical" evidence="6">
    <location>
        <begin position="198"/>
        <end position="218"/>
    </location>
</feature>
<evidence type="ECO:0000313" key="7">
    <source>
        <dbReference type="EMBL" id="EYD75504.1"/>
    </source>
</evidence>
<feature type="transmembrane region" description="Helical" evidence="6">
    <location>
        <begin position="56"/>
        <end position="81"/>
    </location>
</feature>
<accession>A0A017HP08</accession>
<feature type="transmembrane region" description="Helical" evidence="6">
    <location>
        <begin position="258"/>
        <end position="280"/>
    </location>
</feature>
<dbReference type="Pfam" id="PF07690">
    <property type="entry name" value="MFS_1"/>
    <property type="match status" value="1"/>
</dbReference>
<name>A0A017HP08_9RHOB</name>
<dbReference type="Proteomes" id="UP000019666">
    <property type="component" value="Unassembled WGS sequence"/>
</dbReference>
<organism evidence="7 8">
    <name type="scientific">Rubellimicrobium mesophilum DSM 19309</name>
    <dbReference type="NCBI Taxonomy" id="442562"/>
    <lineage>
        <taxon>Bacteria</taxon>
        <taxon>Pseudomonadati</taxon>
        <taxon>Pseudomonadota</taxon>
        <taxon>Alphaproteobacteria</taxon>
        <taxon>Rhodobacterales</taxon>
        <taxon>Roseobacteraceae</taxon>
        <taxon>Rubellimicrobium</taxon>
    </lineage>
</organism>
<dbReference type="InterPro" id="IPR036259">
    <property type="entry name" value="MFS_trans_sf"/>
</dbReference>
<evidence type="ECO:0000256" key="3">
    <source>
        <dbReference type="ARBA" id="ARBA00022692"/>
    </source>
</evidence>
<dbReference type="RefSeq" id="WP_245639105.1">
    <property type="nucleotide sequence ID" value="NZ_KK088526.1"/>
</dbReference>
<dbReference type="SUPFAM" id="SSF103473">
    <property type="entry name" value="MFS general substrate transporter"/>
    <property type="match status" value="1"/>
</dbReference>
<dbReference type="PANTHER" id="PTHR43124:SF3">
    <property type="entry name" value="CHLORAMPHENICOL EFFLUX PUMP RV0191"/>
    <property type="match status" value="1"/>
</dbReference>
<dbReference type="GO" id="GO:0022857">
    <property type="term" value="F:transmembrane transporter activity"/>
    <property type="evidence" value="ECO:0007669"/>
    <property type="project" value="InterPro"/>
</dbReference>
<comment type="caution">
    <text evidence="7">The sequence shown here is derived from an EMBL/GenBank/DDBJ whole genome shotgun (WGS) entry which is preliminary data.</text>
</comment>
<evidence type="ECO:0008006" key="9">
    <source>
        <dbReference type="Google" id="ProtNLM"/>
    </source>
</evidence>
<dbReference type="GO" id="GO:0005886">
    <property type="term" value="C:plasma membrane"/>
    <property type="evidence" value="ECO:0007669"/>
    <property type="project" value="UniProtKB-SubCell"/>
</dbReference>
<dbReference type="PANTHER" id="PTHR43124">
    <property type="entry name" value="PURINE EFFLUX PUMP PBUE"/>
    <property type="match status" value="1"/>
</dbReference>
<feature type="transmembrane region" description="Helical" evidence="6">
    <location>
        <begin position="31"/>
        <end position="50"/>
    </location>
</feature>
<protein>
    <recommendedName>
        <fullName evidence="9">Major facilitator superfamily (MFS) profile domain-containing protein</fullName>
    </recommendedName>
</protein>
<dbReference type="HOGENOM" id="CLU_670632_0_0_5"/>
<keyword evidence="8" id="KW-1185">Reference proteome</keyword>
<evidence type="ECO:0000256" key="4">
    <source>
        <dbReference type="ARBA" id="ARBA00022989"/>
    </source>
</evidence>
<dbReference type="InterPro" id="IPR011701">
    <property type="entry name" value="MFS"/>
</dbReference>
<keyword evidence="2" id="KW-1003">Cell membrane</keyword>
<feature type="transmembrane region" description="Helical" evidence="6">
    <location>
        <begin position="6"/>
        <end position="24"/>
    </location>
</feature>
<dbReference type="InterPro" id="IPR050189">
    <property type="entry name" value="MFS_Efflux_Transporters"/>
</dbReference>
<keyword evidence="3 6" id="KW-0812">Transmembrane</keyword>
<feature type="transmembrane region" description="Helical" evidence="6">
    <location>
        <begin position="93"/>
        <end position="112"/>
    </location>
</feature>
<proteinExistence type="predicted"/>
<feature type="transmembrane region" description="Helical" evidence="6">
    <location>
        <begin position="230"/>
        <end position="252"/>
    </location>
</feature>
<dbReference type="Gene3D" id="1.20.1250.20">
    <property type="entry name" value="MFS general substrate transporter like domains"/>
    <property type="match status" value="1"/>
</dbReference>
<evidence type="ECO:0000313" key="8">
    <source>
        <dbReference type="Proteomes" id="UP000019666"/>
    </source>
</evidence>
<feature type="transmembrane region" description="Helical" evidence="6">
    <location>
        <begin position="165"/>
        <end position="186"/>
    </location>
</feature>
<feature type="transmembrane region" description="Helical" evidence="6">
    <location>
        <begin position="118"/>
        <end position="139"/>
    </location>
</feature>
<sequence length="347" mass="36857">MVSAFYLGVGMCSLTAGLMVPYVTRRVPRGRMMLVTGALYLLGMAMMVTGSRWLTAAALLVNAVATVNFWVCLSAYVLDYVPREDLGRNESKRLLYGALSWTIGPFTGVLLLDWWRPAPFLVAAGFALAVMVAFVRMGLGNGKPVGASRGHPLGFVGRFLRRPRLVAGWLFATIRSCGWWVYIVYLPLFCLQNGLGETLGGAAVSASSALLFATPWLLRIVQRVGVRGAVRGTFGLCAALFLAGAALAAWPWATVGCLFLGSLGLIMLDVCASLPFLMAVKPSERTEMAAVYSSYRDVSGILSPLVGGAVLLVAPVAATFAACGAGMAVAWALAGTVHPRLGRRRAS</sequence>